<protein>
    <submittedName>
        <fullName evidence="2">Uncharacterized protein</fullName>
    </submittedName>
</protein>
<feature type="region of interest" description="Disordered" evidence="1">
    <location>
        <begin position="38"/>
        <end position="64"/>
    </location>
</feature>
<evidence type="ECO:0000313" key="3">
    <source>
        <dbReference type="Proteomes" id="UP000314294"/>
    </source>
</evidence>
<dbReference type="Proteomes" id="UP000314294">
    <property type="component" value="Unassembled WGS sequence"/>
</dbReference>
<accession>A0A4Z2IKA9</accession>
<name>A0A4Z2IKA9_9TELE</name>
<dbReference type="EMBL" id="SRLO01000080">
    <property type="protein sequence ID" value="TNN77712.1"/>
    <property type="molecule type" value="Genomic_DNA"/>
</dbReference>
<comment type="caution">
    <text evidence="2">The sequence shown here is derived from an EMBL/GenBank/DDBJ whole genome shotgun (WGS) entry which is preliminary data.</text>
</comment>
<dbReference type="AlphaFoldDB" id="A0A4Z2IKA9"/>
<reference evidence="2 3" key="1">
    <citation type="submission" date="2019-03" db="EMBL/GenBank/DDBJ databases">
        <title>First draft genome of Liparis tanakae, snailfish: a comprehensive survey of snailfish specific genes.</title>
        <authorList>
            <person name="Kim W."/>
            <person name="Song I."/>
            <person name="Jeong J.-H."/>
            <person name="Kim D."/>
            <person name="Kim S."/>
            <person name="Ryu S."/>
            <person name="Song J.Y."/>
            <person name="Lee S.K."/>
        </authorList>
    </citation>
    <scope>NUCLEOTIDE SEQUENCE [LARGE SCALE GENOMIC DNA]</scope>
    <source>
        <tissue evidence="2">Muscle</tissue>
    </source>
</reference>
<evidence type="ECO:0000313" key="2">
    <source>
        <dbReference type="EMBL" id="TNN77712.1"/>
    </source>
</evidence>
<organism evidence="2 3">
    <name type="scientific">Liparis tanakae</name>
    <name type="common">Tanaka's snailfish</name>
    <dbReference type="NCBI Taxonomy" id="230148"/>
    <lineage>
        <taxon>Eukaryota</taxon>
        <taxon>Metazoa</taxon>
        <taxon>Chordata</taxon>
        <taxon>Craniata</taxon>
        <taxon>Vertebrata</taxon>
        <taxon>Euteleostomi</taxon>
        <taxon>Actinopterygii</taxon>
        <taxon>Neopterygii</taxon>
        <taxon>Teleostei</taxon>
        <taxon>Neoteleostei</taxon>
        <taxon>Acanthomorphata</taxon>
        <taxon>Eupercaria</taxon>
        <taxon>Perciformes</taxon>
        <taxon>Cottioidei</taxon>
        <taxon>Cottales</taxon>
        <taxon>Liparidae</taxon>
        <taxon>Liparis</taxon>
    </lineage>
</organism>
<sequence length="64" mass="7443">MKLLVLRCSDRPQVPERIRRLVKCDDVRLLRLVDPSPMVSKQRDGLPHCRLRRSSGRPPGELQL</sequence>
<evidence type="ECO:0000256" key="1">
    <source>
        <dbReference type="SAM" id="MobiDB-lite"/>
    </source>
</evidence>
<proteinExistence type="predicted"/>
<gene>
    <name evidence="2" type="ORF">EYF80_012010</name>
</gene>
<keyword evidence="3" id="KW-1185">Reference proteome</keyword>